<evidence type="ECO:0000313" key="5">
    <source>
        <dbReference type="EMBL" id="CUU08964.1"/>
    </source>
</evidence>
<organism evidence="5 6">
    <name type="scientific">Candidatus Thermokryptus mobilis</name>
    <dbReference type="NCBI Taxonomy" id="1643428"/>
    <lineage>
        <taxon>Bacteria</taxon>
        <taxon>Pseudomonadati</taxon>
        <taxon>Candidatus Kryptoniota</taxon>
        <taxon>Candidatus Thermokryptus</taxon>
    </lineage>
</organism>
<dbReference type="OrthoDB" id="9804203at2"/>
<sequence length="91" mass="10336">MNKSDLVNLLSKDLKWSKAKTERVLDAFLGLVSEIVLKKKKLNLFKFGVFTIKHRASRSGRNPKTGEELILPPKDYVHFKPSKSLVDLING</sequence>
<dbReference type="SMART" id="SM00411">
    <property type="entry name" value="BHL"/>
    <property type="match status" value="1"/>
</dbReference>
<dbReference type="Proteomes" id="UP000320623">
    <property type="component" value="Unassembled WGS sequence"/>
</dbReference>
<keyword evidence="3 5" id="KW-0238">DNA-binding</keyword>
<dbReference type="EMBL" id="FAOO01000027">
    <property type="protein sequence ID" value="CUU08964.1"/>
    <property type="molecule type" value="Genomic_DNA"/>
</dbReference>
<comment type="similarity">
    <text evidence="1 4">Belongs to the bacterial histone-like protein family.</text>
</comment>
<dbReference type="InterPro" id="IPR000119">
    <property type="entry name" value="Hist_DNA-bd"/>
</dbReference>
<dbReference type="InterPro" id="IPR010992">
    <property type="entry name" value="IHF-like_DNA-bd_dom_sf"/>
</dbReference>
<accession>A0A0S4NCW5</accession>
<dbReference type="SUPFAM" id="SSF47729">
    <property type="entry name" value="IHF-like DNA-binding proteins"/>
    <property type="match status" value="1"/>
</dbReference>
<dbReference type="PANTHER" id="PTHR33175">
    <property type="entry name" value="DNA-BINDING PROTEIN HU"/>
    <property type="match status" value="1"/>
</dbReference>
<dbReference type="GO" id="GO:0003677">
    <property type="term" value="F:DNA binding"/>
    <property type="evidence" value="ECO:0007669"/>
    <property type="project" value="UniProtKB-KW"/>
</dbReference>
<dbReference type="GO" id="GO:0030527">
    <property type="term" value="F:structural constituent of chromatin"/>
    <property type="evidence" value="ECO:0007669"/>
    <property type="project" value="InterPro"/>
</dbReference>
<dbReference type="InterPro" id="IPR020816">
    <property type="entry name" value="Histone-like_DNA-bd_CS"/>
</dbReference>
<evidence type="ECO:0000313" key="6">
    <source>
        <dbReference type="Proteomes" id="UP000320623"/>
    </source>
</evidence>
<dbReference type="GO" id="GO:0030261">
    <property type="term" value="P:chromosome condensation"/>
    <property type="evidence" value="ECO:0007669"/>
    <property type="project" value="UniProtKB-KW"/>
</dbReference>
<dbReference type="AlphaFoldDB" id="A0A0S4NCW5"/>
<evidence type="ECO:0000256" key="4">
    <source>
        <dbReference type="RuleBase" id="RU003939"/>
    </source>
</evidence>
<evidence type="ECO:0000256" key="2">
    <source>
        <dbReference type="ARBA" id="ARBA00023067"/>
    </source>
</evidence>
<gene>
    <name evidence="5" type="ORF">JGI1_02222</name>
</gene>
<evidence type="ECO:0000256" key="1">
    <source>
        <dbReference type="ARBA" id="ARBA00010529"/>
    </source>
</evidence>
<dbReference type="RefSeq" id="WP_140945922.1">
    <property type="nucleotide sequence ID" value="NZ_FAOO01000027.1"/>
</dbReference>
<dbReference type="PRINTS" id="PR01727">
    <property type="entry name" value="DNABINDINGHU"/>
</dbReference>
<name>A0A0S4NCW5_9BACT</name>
<dbReference type="PROSITE" id="PS00045">
    <property type="entry name" value="HISTONE_LIKE"/>
    <property type="match status" value="1"/>
</dbReference>
<dbReference type="Gene3D" id="4.10.520.10">
    <property type="entry name" value="IHF-like DNA-binding proteins"/>
    <property type="match status" value="1"/>
</dbReference>
<keyword evidence="6" id="KW-1185">Reference proteome</keyword>
<proteinExistence type="inferred from homology"/>
<protein>
    <submittedName>
        <fullName evidence="5">DNA-binding protein HU-beta</fullName>
    </submittedName>
</protein>
<evidence type="ECO:0000256" key="3">
    <source>
        <dbReference type="ARBA" id="ARBA00023125"/>
    </source>
</evidence>
<reference evidence="6" key="1">
    <citation type="submission" date="2015-11" db="EMBL/GenBank/DDBJ databases">
        <authorList>
            <person name="Varghese N."/>
        </authorList>
    </citation>
    <scope>NUCLEOTIDE SEQUENCE [LARGE SCALE GENOMIC DNA]</scope>
</reference>
<keyword evidence="2" id="KW-0226">DNA condensation</keyword>
<dbReference type="Pfam" id="PF00216">
    <property type="entry name" value="Bac_DNA_binding"/>
    <property type="match status" value="1"/>
</dbReference>
<dbReference type="STRING" id="1643428.GCA_001442855_02173"/>
<dbReference type="PANTHER" id="PTHR33175:SF3">
    <property type="entry name" value="DNA-BINDING PROTEIN HU-BETA"/>
    <property type="match status" value="1"/>
</dbReference>